<proteinExistence type="predicted"/>
<dbReference type="EMBL" id="CAJOBI010371534">
    <property type="protein sequence ID" value="CAF5229637.1"/>
    <property type="molecule type" value="Genomic_DNA"/>
</dbReference>
<gene>
    <name evidence="1" type="ORF">SMN809_LOCUS86557</name>
</gene>
<accession>A0A8S3KAH8</accession>
<evidence type="ECO:0000313" key="2">
    <source>
        <dbReference type="Proteomes" id="UP000676336"/>
    </source>
</evidence>
<comment type="caution">
    <text evidence="1">The sequence shown here is derived from an EMBL/GenBank/DDBJ whole genome shotgun (WGS) entry which is preliminary data.</text>
</comment>
<sequence>MSGQKSKSTIPKSTVSTGT</sequence>
<dbReference type="AlphaFoldDB" id="A0A8S3KAH8"/>
<reference evidence="1" key="1">
    <citation type="submission" date="2021-02" db="EMBL/GenBank/DDBJ databases">
        <authorList>
            <person name="Nowell W R."/>
        </authorList>
    </citation>
    <scope>NUCLEOTIDE SEQUENCE</scope>
</reference>
<feature type="non-terminal residue" evidence="1">
    <location>
        <position position="19"/>
    </location>
</feature>
<protein>
    <submittedName>
        <fullName evidence="1">Uncharacterized protein</fullName>
    </submittedName>
</protein>
<evidence type="ECO:0000313" key="1">
    <source>
        <dbReference type="EMBL" id="CAF5229637.1"/>
    </source>
</evidence>
<dbReference type="Proteomes" id="UP000676336">
    <property type="component" value="Unassembled WGS sequence"/>
</dbReference>
<name>A0A8S3KAH8_9BILA</name>
<organism evidence="1 2">
    <name type="scientific">Rotaria magnacalcarata</name>
    <dbReference type="NCBI Taxonomy" id="392030"/>
    <lineage>
        <taxon>Eukaryota</taxon>
        <taxon>Metazoa</taxon>
        <taxon>Spiralia</taxon>
        <taxon>Gnathifera</taxon>
        <taxon>Rotifera</taxon>
        <taxon>Eurotatoria</taxon>
        <taxon>Bdelloidea</taxon>
        <taxon>Philodinida</taxon>
        <taxon>Philodinidae</taxon>
        <taxon>Rotaria</taxon>
    </lineage>
</organism>